<reference evidence="10" key="1">
    <citation type="submission" date="2022-08" db="EMBL/GenBank/DDBJ databases">
        <title>Novel sulphate-reducing endosymbionts in the free-living metamonad Anaeramoeba.</title>
        <authorList>
            <person name="Jerlstrom-Hultqvist J."/>
            <person name="Cepicka I."/>
            <person name="Gallot-Lavallee L."/>
            <person name="Salas-Leiva D."/>
            <person name="Curtis B.A."/>
            <person name="Zahonova K."/>
            <person name="Pipaliya S."/>
            <person name="Dacks J."/>
            <person name="Roger A.J."/>
        </authorList>
    </citation>
    <scope>NUCLEOTIDE SEQUENCE</scope>
    <source>
        <strain evidence="10">Busselton2</strain>
    </source>
</reference>
<dbReference type="AlphaFoldDB" id="A0AAV8AG22"/>
<evidence type="ECO:0000256" key="2">
    <source>
        <dbReference type="ARBA" id="ARBA00022737"/>
    </source>
</evidence>
<dbReference type="Pfam" id="PF11904">
    <property type="entry name" value="ANKRD13_C"/>
    <property type="match status" value="2"/>
</dbReference>
<evidence type="ECO:0000256" key="1">
    <source>
        <dbReference type="ARBA" id="ARBA00004586"/>
    </source>
</evidence>
<evidence type="ECO:0000256" key="7">
    <source>
        <dbReference type="ARBA" id="ARBA00037107"/>
    </source>
</evidence>
<dbReference type="SUPFAM" id="SSF48403">
    <property type="entry name" value="Ankyrin repeat"/>
    <property type="match status" value="1"/>
</dbReference>
<dbReference type="GO" id="GO:0005789">
    <property type="term" value="C:endoplasmic reticulum membrane"/>
    <property type="evidence" value="ECO:0007669"/>
    <property type="project" value="UniProtKB-SubCell"/>
</dbReference>
<dbReference type="Pfam" id="PF12796">
    <property type="entry name" value="Ank_2"/>
    <property type="match status" value="1"/>
</dbReference>
<evidence type="ECO:0000259" key="9">
    <source>
        <dbReference type="Pfam" id="PF11904"/>
    </source>
</evidence>
<keyword evidence="4 8" id="KW-0040">ANK repeat</keyword>
<keyword evidence="3" id="KW-0256">Endoplasmic reticulum</keyword>
<evidence type="ECO:0000256" key="4">
    <source>
        <dbReference type="ARBA" id="ARBA00023043"/>
    </source>
</evidence>
<dbReference type="Gene3D" id="1.25.40.20">
    <property type="entry name" value="Ankyrin repeat-containing domain"/>
    <property type="match status" value="1"/>
</dbReference>
<comment type="subcellular location">
    <subcellularLocation>
        <location evidence="1">Endoplasmic reticulum membrane</location>
    </subcellularLocation>
</comment>
<keyword evidence="6" id="KW-0143">Chaperone</keyword>
<dbReference type="InterPro" id="IPR036770">
    <property type="entry name" value="Ankyrin_rpt-contain_sf"/>
</dbReference>
<dbReference type="InterPro" id="IPR021832">
    <property type="entry name" value="ANKRD13"/>
</dbReference>
<evidence type="ECO:0000256" key="6">
    <source>
        <dbReference type="ARBA" id="ARBA00023186"/>
    </source>
</evidence>
<feature type="domain" description="Ankyrin repeat" evidence="9">
    <location>
        <begin position="309"/>
        <end position="407"/>
    </location>
</feature>
<comment type="caution">
    <text evidence="10">The sequence shown here is derived from an EMBL/GenBank/DDBJ whole genome shotgun (WGS) entry which is preliminary data.</text>
</comment>
<evidence type="ECO:0000256" key="8">
    <source>
        <dbReference type="PROSITE-ProRule" id="PRU00023"/>
    </source>
</evidence>
<dbReference type="EMBL" id="JANTQA010000008">
    <property type="protein sequence ID" value="KAJ3451697.1"/>
    <property type="molecule type" value="Genomic_DNA"/>
</dbReference>
<evidence type="ECO:0000256" key="5">
    <source>
        <dbReference type="ARBA" id="ARBA00023136"/>
    </source>
</evidence>
<dbReference type="PROSITE" id="PS50088">
    <property type="entry name" value="ANK_REPEAT"/>
    <property type="match status" value="1"/>
</dbReference>
<evidence type="ECO:0000313" key="11">
    <source>
        <dbReference type="Proteomes" id="UP001146793"/>
    </source>
</evidence>
<proteinExistence type="predicted"/>
<dbReference type="PROSITE" id="PS50297">
    <property type="entry name" value="ANK_REP_REGION"/>
    <property type="match status" value="1"/>
</dbReference>
<dbReference type="InterPro" id="IPR055285">
    <property type="entry name" value="ANKRD13_C"/>
</dbReference>
<name>A0AAV8AG22_9EUKA</name>
<gene>
    <name evidence="10" type="ORF">M0812_03450</name>
</gene>
<keyword evidence="5" id="KW-0472">Membrane</keyword>
<feature type="repeat" description="ANK" evidence="8">
    <location>
        <begin position="96"/>
        <end position="128"/>
    </location>
</feature>
<sequence length="488" mass="57124">MNRDHYKYQETIPLTISDFDFFEKDTDSSKKKDQQGSGISFDQIDLTILGKKEENNKKRKITNNEFISLVENDKYNELKKYFKNKLITDLNVHDQNNETALIIAIQNDSYRMVKLLFRNGADPLVTNKEGWSAIQQATFFGNRKIIKLVYSHLQIKLHSLYENQLPVMLEKISQLPDFMMKMDWEINTWFPFLTKFLPNDEYIIWKNGSSIRVECTLIGLDKKKWIRGSISILLTGLDTSTPGDVFIIDHDRKTYFNTSNNIVRGKNALKVTKSDIDSLLENDMVKSEINTDQVVFERKKSWFIPQFNLIKKSKNFTGTICVANDFPLTIEKMMPIFEVLARTNEHFQKLKDFVSIKHPFVGFPIKMEVPVYAGLSAIVTFPHFQQIGSIPELFKIPKGYHEINKLSLRHRHHHQKDKKIIISKKHTKLKKQYSNKKIIKKNITVKKKDTFLQEKIPNRKKVKVSNDLLDYNNKKKIKKKISALETKL</sequence>
<keyword evidence="2" id="KW-0677">Repeat</keyword>
<evidence type="ECO:0000313" key="10">
    <source>
        <dbReference type="EMBL" id="KAJ3451697.1"/>
    </source>
</evidence>
<comment type="function">
    <text evidence="7">Acts as a molecular chaperone for G protein-coupled receptors, regulating their biogenesis and exit from the ER.</text>
</comment>
<dbReference type="Proteomes" id="UP001146793">
    <property type="component" value="Unassembled WGS sequence"/>
</dbReference>
<dbReference type="SMART" id="SM00248">
    <property type="entry name" value="ANK"/>
    <property type="match status" value="2"/>
</dbReference>
<feature type="domain" description="Ankyrin repeat" evidence="9">
    <location>
        <begin position="212"/>
        <end position="303"/>
    </location>
</feature>
<protein>
    <submittedName>
        <fullName evidence="10">Ankyrin repeat domain-containing protein 13c</fullName>
    </submittedName>
</protein>
<dbReference type="PANTHER" id="PTHR12447:SF25">
    <property type="entry name" value="ANKYRIN REPEAT DOMAIN-CONTAINING PROTEIN 13C"/>
    <property type="match status" value="1"/>
</dbReference>
<evidence type="ECO:0000256" key="3">
    <source>
        <dbReference type="ARBA" id="ARBA00022824"/>
    </source>
</evidence>
<dbReference type="PANTHER" id="PTHR12447">
    <property type="entry name" value="ANKYRIN REPEAT DOMAIN-CONTAINING PROTEIN 13"/>
    <property type="match status" value="1"/>
</dbReference>
<accession>A0AAV8AG22</accession>
<organism evidence="10 11">
    <name type="scientific">Anaeramoeba flamelloides</name>
    <dbReference type="NCBI Taxonomy" id="1746091"/>
    <lineage>
        <taxon>Eukaryota</taxon>
        <taxon>Metamonada</taxon>
        <taxon>Anaeramoebidae</taxon>
        <taxon>Anaeramoeba</taxon>
    </lineage>
</organism>
<dbReference type="InterPro" id="IPR002110">
    <property type="entry name" value="Ankyrin_rpt"/>
</dbReference>